<dbReference type="Pfam" id="PF25917">
    <property type="entry name" value="BSH_RND"/>
    <property type="match status" value="1"/>
</dbReference>
<dbReference type="GO" id="GO:0030313">
    <property type="term" value="C:cell envelope"/>
    <property type="evidence" value="ECO:0007669"/>
    <property type="project" value="UniProtKB-SubCell"/>
</dbReference>
<evidence type="ECO:0000259" key="4">
    <source>
        <dbReference type="Pfam" id="PF25876"/>
    </source>
</evidence>
<sequence>MYKSFNPDGSVADTGGADQQGPGAAASTRRWRVPRAGQAAIAAVLVAGATYAGIQGFGNEAQADAPAPPTVTVGQPLVRAVTEWDDYTGRFEASQSVEIRPRVTGQLVALHFKDGDIVRKGQLLFTVDPRPFQAALAEAQARAATAASQLALARSEYARAGRLIADEAVSQEEVDSLRAAVRQGEAGVAAAQAMVRQRALDLEFTRVRSPVTGRVSDRRVDVGNLVGANDSLLTTVLALDPIYFTFDGSEALFLKGKRDRQNGAAAAQQVEIRLQDEAGYSWKGKVDFTDNAIDPRSGTMRGRATIANPDYFLTPGMFGNMRLTGGGVRDALLIPDAAVRTDQARKVVFVVDKSGTVSARPVEAGPQIGGLRVIRSGLNRNDRVVIQGLQFAAPGGKVTPRLVKIDPPAEFKTASSPVRAPAASQATLATH</sequence>
<feature type="compositionally biased region" description="Low complexity" evidence="3">
    <location>
        <begin position="12"/>
        <end position="26"/>
    </location>
</feature>
<feature type="domain" description="Multidrug resistance protein MdtA-like barrel-sandwich hybrid" evidence="5">
    <location>
        <begin position="96"/>
        <end position="232"/>
    </location>
</feature>
<dbReference type="KEGG" id="ssan:NX02_27180"/>
<feature type="domain" description="Multidrug resistance protein MdtA-like alpha-helical hairpin" evidence="4">
    <location>
        <begin position="136"/>
        <end position="205"/>
    </location>
</feature>
<dbReference type="OrthoDB" id="9816569at2"/>
<gene>
    <name evidence="8" type="ORF">NX02_27180</name>
</gene>
<dbReference type="InterPro" id="IPR058626">
    <property type="entry name" value="MdtA-like_b-barrel"/>
</dbReference>
<accession>W0AKF4</accession>
<proteinExistence type="inferred from homology"/>
<dbReference type="InterPro" id="IPR058625">
    <property type="entry name" value="MdtA-like_BSH"/>
</dbReference>
<dbReference type="Gene3D" id="2.40.30.170">
    <property type="match status" value="1"/>
</dbReference>
<dbReference type="EMBL" id="CP006644">
    <property type="protein sequence ID" value="AHE57022.1"/>
    <property type="molecule type" value="Genomic_DNA"/>
</dbReference>
<comment type="similarity">
    <text evidence="2">Belongs to the membrane fusion protein (MFP) (TC 8.A.1) family.</text>
</comment>
<protein>
    <submittedName>
        <fullName evidence="8">Uncharacterized protein</fullName>
    </submittedName>
</protein>
<dbReference type="STRING" id="1123269.NX02_27180"/>
<dbReference type="eggNOG" id="COG0845">
    <property type="taxonomic scope" value="Bacteria"/>
</dbReference>
<dbReference type="AlphaFoldDB" id="W0AKF4"/>
<dbReference type="FunFam" id="2.40.420.20:FF:000001">
    <property type="entry name" value="Efflux RND transporter periplasmic adaptor subunit"/>
    <property type="match status" value="1"/>
</dbReference>
<evidence type="ECO:0000313" key="8">
    <source>
        <dbReference type="EMBL" id="AHE57022.1"/>
    </source>
</evidence>
<dbReference type="Gene3D" id="1.10.287.470">
    <property type="entry name" value="Helix hairpin bin"/>
    <property type="match status" value="1"/>
</dbReference>
<feature type="region of interest" description="Disordered" evidence="3">
    <location>
        <begin position="1"/>
        <end position="31"/>
    </location>
</feature>
<evidence type="ECO:0000256" key="1">
    <source>
        <dbReference type="ARBA" id="ARBA00004196"/>
    </source>
</evidence>
<dbReference type="NCBIfam" id="TIGR01730">
    <property type="entry name" value="RND_mfp"/>
    <property type="match status" value="1"/>
</dbReference>
<dbReference type="Gene3D" id="2.40.50.100">
    <property type="match status" value="1"/>
</dbReference>
<dbReference type="SUPFAM" id="SSF111369">
    <property type="entry name" value="HlyD-like secretion proteins"/>
    <property type="match status" value="1"/>
</dbReference>
<dbReference type="Gene3D" id="2.40.420.20">
    <property type="match status" value="1"/>
</dbReference>
<dbReference type="InterPro" id="IPR058624">
    <property type="entry name" value="MdtA-like_HH"/>
</dbReference>
<organism evidence="8 9">
    <name type="scientific">Sphingomonas sanxanigenens DSM 19645 = NX02</name>
    <dbReference type="NCBI Taxonomy" id="1123269"/>
    <lineage>
        <taxon>Bacteria</taxon>
        <taxon>Pseudomonadati</taxon>
        <taxon>Pseudomonadota</taxon>
        <taxon>Alphaproteobacteria</taxon>
        <taxon>Sphingomonadales</taxon>
        <taxon>Sphingomonadaceae</taxon>
        <taxon>Sphingomonas</taxon>
    </lineage>
</organism>
<dbReference type="GO" id="GO:0022857">
    <property type="term" value="F:transmembrane transporter activity"/>
    <property type="evidence" value="ECO:0007669"/>
    <property type="project" value="InterPro"/>
</dbReference>
<comment type="subcellular location">
    <subcellularLocation>
        <location evidence="1">Cell envelope</location>
    </subcellularLocation>
</comment>
<reference evidence="8 9" key="1">
    <citation type="submission" date="2013-07" db="EMBL/GenBank/DDBJ databases">
        <title>Completed genome of Sphingomonas sanxanigenens NX02.</title>
        <authorList>
            <person name="Ma T."/>
            <person name="Huang H."/>
            <person name="Wu M."/>
            <person name="Li X."/>
            <person name="Li G."/>
        </authorList>
    </citation>
    <scope>NUCLEOTIDE SEQUENCE [LARGE SCALE GENOMIC DNA]</scope>
    <source>
        <strain evidence="8 9">NX02</strain>
    </source>
</reference>
<dbReference type="GO" id="GO:0005886">
    <property type="term" value="C:plasma membrane"/>
    <property type="evidence" value="ECO:0007669"/>
    <property type="project" value="TreeGrafter"/>
</dbReference>
<evidence type="ECO:0000313" key="9">
    <source>
        <dbReference type="Proteomes" id="UP000018851"/>
    </source>
</evidence>
<dbReference type="Proteomes" id="UP000018851">
    <property type="component" value="Chromosome"/>
</dbReference>
<dbReference type="Pfam" id="PF25967">
    <property type="entry name" value="RND-MFP_C"/>
    <property type="match status" value="1"/>
</dbReference>
<evidence type="ECO:0000259" key="7">
    <source>
        <dbReference type="Pfam" id="PF25967"/>
    </source>
</evidence>
<feature type="domain" description="Multidrug resistance protein MdtA-like beta-barrel" evidence="6">
    <location>
        <begin position="241"/>
        <end position="324"/>
    </location>
</feature>
<evidence type="ECO:0000256" key="3">
    <source>
        <dbReference type="SAM" id="MobiDB-lite"/>
    </source>
</evidence>
<keyword evidence="9" id="KW-1185">Reference proteome</keyword>
<evidence type="ECO:0000259" key="6">
    <source>
        <dbReference type="Pfam" id="PF25944"/>
    </source>
</evidence>
<dbReference type="HOGENOM" id="CLU_018816_2_1_5"/>
<dbReference type="PATRIC" id="fig|1123269.5.peg.5333"/>
<dbReference type="PANTHER" id="PTHR30158">
    <property type="entry name" value="ACRA/E-RELATED COMPONENT OF DRUG EFFLUX TRANSPORTER"/>
    <property type="match status" value="1"/>
</dbReference>
<dbReference type="RefSeq" id="WP_025295120.1">
    <property type="nucleotide sequence ID" value="NZ_CP006644.1"/>
</dbReference>
<dbReference type="InterPro" id="IPR058627">
    <property type="entry name" value="MdtA-like_C"/>
</dbReference>
<dbReference type="GO" id="GO:0046677">
    <property type="term" value="P:response to antibiotic"/>
    <property type="evidence" value="ECO:0007669"/>
    <property type="project" value="TreeGrafter"/>
</dbReference>
<name>W0AKF4_9SPHN</name>
<dbReference type="PANTHER" id="PTHR30158:SF10">
    <property type="entry name" value="CATION EFFLUX PUMP"/>
    <property type="match status" value="1"/>
</dbReference>
<dbReference type="InterPro" id="IPR006143">
    <property type="entry name" value="RND_pump_MFP"/>
</dbReference>
<evidence type="ECO:0000256" key="2">
    <source>
        <dbReference type="ARBA" id="ARBA00009477"/>
    </source>
</evidence>
<feature type="domain" description="Multidrug resistance protein MdtA-like C-terminal permuted SH3" evidence="7">
    <location>
        <begin position="330"/>
        <end position="390"/>
    </location>
</feature>
<dbReference type="Pfam" id="PF25876">
    <property type="entry name" value="HH_MFP_RND"/>
    <property type="match status" value="1"/>
</dbReference>
<dbReference type="Pfam" id="PF25944">
    <property type="entry name" value="Beta-barrel_RND"/>
    <property type="match status" value="1"/>
</dbReference>
<evidence type="ECO:0000259" key="5">
    <source>
        <dbReference type="Pfam" id="PF25917"/>
    </source>
</evidence>